<proteinExistence type="predicted"/>
<evidence type="ECO:0000313" key="2">
    <source>
        <dbReference type="EMBL" id="SMC29098.1"/>
    </source>
</evidence>
<feature type="transmembrane region" description="Helical" evidence="1">
    <location>
        <begin position="20"/>
        <end position="44"/>
    </location>
</feature>
<dbReference type="AlphaFoldDB" id="A0A1W1Y029"/>
<dbReference type="RefSeq" id="WP_139798957.1">
    <property type="nucleotide sequence ID" value="NZ_FWXD01000029.1"/>
</dbReference>
<evidence type="ECO:0000313" key="3">
    <source>
        <dbReference type="Proteomes" id="UP000192761"/>
    </source>
</evidence>
<name>A0A1W1Y029_9NEIS</name>
<keyword evidence="1" id="KW-0812">Transmembrane</keyword>
<protein>
    <submittedName>
        <fullName evidence="2">Uncharacterized protein</fullName>
    </submittedName>
</protein>
<evidence type="ECO:0000256" key="1">
    <source>
        <dbReference type="SAM" id="Phobius"/>
    </source>
</evidence>
<dbReference type="OrthoDB" id="9901647at2"/>
<dbReference type="Proteomes" id="UP000192761">
    <property type="component" value="Unassembled WGS sequence"/>
</dbReference>
<keyword evidence="1" id="KW-0472">Membrane</keyword>
<feature type="transmembrane region" description="Helical" evidence="1">
    <location>
        <begin position="86"/>
        <end position="106"/>
    </location>
</feature>
<dbReference type="EMBL" id="FWXD01000029">
    <property type="protein sequence ID" value="SMC29098.1"/>
    <property type="molecule type" value="Genomic_DNA"/>
</dbReference>
<dbReference type="STRING" id="1121001.SAMN02745857_03600"/>
<keyword evidence="1" id="KW-1133">Transmembrane helix</keyword>
<organism evidence="2 3">
    <name type="scientific">Andreprevotia lacus DSM 23236</name>
    <dbReference type="NCBI Taxonomy" id="1121001"/>
    <lineage>
        <taxon>Bacteria</taxon>
        <taxon>Pseudomonadati</taxon>
        <taxon>Pseudomonadota</taxon>
        <taxon>Betaproteobacteria</taxon>
        <taxon>Neisseriales</taxon>
        <taxon>Chitinibacteraceae</taxon>
        <taxon>Andreprevotia</taxon>
    </lineage>
</organism>
<keyword evidence="3" id="KW-1185">Reference proteome</keyword>
<reference evidence="2 3" key="1">
    <citation type="submission" date="2017-04" db="EMBL/GenBank/DDBJ databases">
        <authorList>
            <person name="Afonso C.L."/>
            <person name="Miller P.J."/>
            <person name="Scott M.A."/>
            <person name="Spackman E."/>
            <person name="Goraichik I."/>
            <person name="Dimitrov K.M."/>
            <person name="Suarez D.L."/>
            <person name="Swayne D.E."/>
        </authorList>
    </citation>
    <scope>NUCLEOTIDE SEQUENCE [LARGE SCALE GENOMIC DNA]</scope>
    <source>
        <strain evidence="2 3">DSM 23236</strain>
    </source>
</reference>
<gene>
    <name evidence="2" type="ORF">SAMN02745857_03600</name>
</gene>
<feature type="transmembrane region" description="Helical" evidence="1">
    <location>
        <begin position="56"/>
        <end position="74"/>
    </location>
</feature>
<sequence length="287" mass="31808">MTDRDFPPLRELRFKGAMALFAAILLLLLLIGFVTVYVSGVVGMRPENTYREFGGMWWQALGAGGLLSVYVGALENLHRFSAKARLIVKVLLFLVLPFLLLVLAAMPSREERGSNAAYRAMEQDDPEAYADGIDRCAARCNYENANAERVDKSIEKKAWKVLALQVQQMSPAQRQHLLILSANNVYNGEQKLVQTLLRNGARADQEALANAVHYCRAGMLAQLLRSGGSTSGKFSYDPIGAYMHYTNTDYQRYDQATVATLQAIAEEARCDDHVASLLRKAAEAGQK</sequence>
<accession>A0A1W1Y029</accession>